<dbReference type="RefSeq" id="XP_047773453.1">
    <property type="nucleotide sequence ID" value="XM_047918165.1"/>
</dbReference>
<keyword evidence="3" id="KW-1185">Reference proteome</keyword>
<dbReference type="Proteomes" id="UP000814176">
    <property type="component" value="Unassembled WGS sequence"/>
</dbReference>
<name>A0ABQ8K0B4_9APHY</name>
<evidence type="ECO:0000313" key="3">
    <source>
        <dbReference type="Proteomes" id="UP000814176"/>
    </source>
</evidence>
<protein>
    <submittedName>
        <fullName evidence="2">Uncharacterized protein</fullName>
    </submittedName>
</protein>
<evidence type="ECO:0000256" key="1">
    <source>
        <dbReference type="SAM" id="SignalP"/>
    </source>
</evidence>
<dbReference type="EMBL" id="JADCUA010000033">
    <property type="protein sequence ID" value="KAH9830101.1"/>
    <property type="molecule type" value="Genomic_DNA"/>
</dbReference>
<organism evidence="2 3">
    <name type="scientific">Rhodofomes roseus</name>
    <dbReference type="NCBI Taxonomy" id="34475"/>
    <lineage>
        <taxon>Eukaryota</taxon>
        <taxon>Fungi</taxon>
        <taxon>Dikarya</taxon>
        <taxon>Basidiomycota</taxon>
        <taxon>Agaricomycotina</taxon>
        <taxon>Agaricomycetes</taxon>
        <taxon>Polyporales</taxon>
        <taxon>Rhodofomes</taxon>
    </lineage>
</organism>
<proteinExistence type="predicted"/>
<reference evidence="2 3" key="1">
    <citation type="journal article" date="2021" name="Environ. Microbiol.">
        <title>Gene family expansions and transcriptome signatures uncover fungal adaptations to wood decay.</title>
        <authorList>
            <person name="Hage H."/>
            <person name="Miyauchi S."/>
            <person name="Viragh M."/>
            <person name="Drula E."/>
            <person name="Min B."/>
            <person name="Chaduli D."/>
            <person name="Navarro D."/>
            <person name="Favel A."/>
            <person name="Norest M."/>
            <person name="Lesage-Meessen L."/>
            <person name="Balint B."/>
            <person name="Merenyi Z."/>
            <person name="de Eugenio L."/>
            <person name="Morin E."/>
            <person name="Martinez A.T."/>
            <person name="Baldrian P."/>
            <person name="Stursova M."/>
            <person name="Martinez M.J."/>
            <person name="Novotny C."/>
            <person name="Magnuson J.K."/>
            <person name="Spatafora J.W."/>
            <person name="Maurice S."/>
            <person name="Pangilinan J."/>
            <person name="Andreopoulos W."/>
            <person name="LaButti K."/>
            <person name="Hundley H."/>
            <person name="Na H."/>
            <person name="Kuo A."/>
            <person name="Barry K."/>
            <person name="Lipzen A."/>
            <person name="Henrissat B."/>
            <person name="Riley R."/>
            <person name="Ahrendt S."/>
            <person name="Nagy L.G."/>
            <person name="Grigoriev I.V."/>
            <person name="Martin F."/>
            <person name="Rosso M.N."/>
        </authorList>
    </citation>
    <scope>NUCLEOTIDE SEQUENCE [LARGE SCALE GENOMIC DNA]</scope>
    <source>
        <strain evidence="2 3">CIRM-BRFM 1785</strain>
    </source>
</reference>
<feature type="chain" id="PRO_5046496872" evidence="1">
    <location>
        <begin position="35"/>
        <end position="148"/>
    </location>
</feature>
<comment type="caution">
    <text evidence="2">The sequence shown here is derived from an EMBL/GenBank/DDBJ whole genome shotgun (WGS) entry which is preliminary data.</text>
</comment>
<dbReference type="PROSITE" id="PS51257">
    <property type="entry name" value="PROKAR_LIPOPROTEIN"/>
    <property type="match status" value="1"/>
</dbReference>
<sequence>MAVVHRSSKSCARPHRRSLMIVGLILACGHCSESTLVVPARPRALDITANGLALPCFPYAPCPAHQCDAPGRSMAPQGPHGELLGRSSKFERSTIGIYIASPRNRTCEPFDSSSELNCRMMRQSLNVLQNWDVLPLRDAPYFVATDQH</sequence>
<dbReference type="GeneID" id="71998897"/>
<gene>
    <name evidence="2" type="ORF">C8Q71DRAFT_378035</name>
</gene>
<accession>A0ABQ8K0B4</accession>
<keyword evidence="1" id="KW-0732">Signal</keyword>
<feature type="signal peptide" evidence="1">
    <location>
        <begin position="1"/>
        <end position="34"/>
    </location>
</feature>
<evidence type="ECO:0000313" key="2">
    <source>
        <dbReference type="EMBL" id="KAH9830101.1"/>
    </source>
</evidence>